<dbReference type="AlphaFoldDB" id="A0A1M7GKB6"/>
<sequence length="47" mass="5803">MFYVLIFVLFAITFIEVLLYITDYINRDCYMFNDESMDKNVRYSDEK</sequence>
<evidence type="ECO:0000313" key="1">
    <source>
        <dbReference type="EMBL" id="SHM16842.1"/>
    </source>
</evidence>
<dbReference type="EMBL" id="FRCP01000007">
    <property type="protein sequence ID" value="SHM16842.1"/>
    <property type="molecule type" value="Genomic_DNA"/>
</dbReference>
<dbReference type="STRING" id="1120996.SAMN02746066_00980"/>
<dbReference type="Proteomes" id="UP000184038">
    <property type="component" value="Unassembled WGS sequence"/>
</dbReference>
<reference evidence="1 2" key="1">
    <citation type="submission" date="2016-11" db="EMBL/GenBank/DDBJ databases">
        <authorList>
            <person name="Jaros S."/>
            <person name="Januszkiewicz K."/>
            <person name="Wedrychowicz H."/>
        </authorList>
    </citation>
    <scope>NUCLEOTIDE SEQUENCE [LARGE SCALE GENOMIC DNA]</scope>
    <source>
        <strain evidence="1 2">DSM 15930</strain>
    </source>
</reference>
<organism evidence="1 2">
    <name type="scientific">Anaerosporobacter mobilis DSM 15930</name>
    <dbReference type="NCBI Taxonomy" id="1120996"/>
    <lineage>
        <taxon>Bacteria</taxon>
        <taxon>Bacillati</taxon>
        <taxon>Bacillota</taxon>
        <taxon>Clostridia</taxon>
        <taxon>Lachnospirales</taxon>
        <taxon>Lachnospiraceae</taxon>
        <taxon>Anaerosporobacter</taxon>
    </lineage>
</organism>
<keyword evidence="2" id="KW-1185">Reference proteome</keyword>
<gene>
    <name evidence="1" type="ORF">SAMN02746066_00980</name>
</gene>
<dbReference type="RefSeq" id="WP_170865437.1">
    <property type="nucleotide sequence ID" value="NZ_FRCP01000007.1"/>
</dbReference>
<evidence type="ECO:0000313" key="2">
    <source>
        <dbReference type="Proteomes" id="UP000184038"/>
    </source>
</evidence>
<proteinExistence type="predicted"/>
<name>A0A1M7GKB6_9FIRM</name>
<accession>A0A1M7GKB6</accession>
<protein>
    <submittedName>
        <fullName evidence="1">Uncharacterized protein</fullName>
    </submittedName>
</protein>